<dbReference type="Proteomes" id="UP000824120">
    <property type="component" value="Chromosome 8"/>
</dbReference>
<protein>
    <submittedName>
        <fullName evidence="2">Uncharacterized protein</fullName>
    </submittedName>
</protein>
<dbReference type="EMBL" id="JACXVP010000008">
    <property type="protein sequence ID" value="KAG5590511.1"/>
    <property type="molecule type" value="Genomic_DNA"/>
</dbReference>
<evidence type="ECO:0000313" key="2">
    <source>
        <dbReference type="EMBL" id="KAG5590511.1"/>
    </source>
</evidence>
<dbReference type="PANTHER" id="PTHR33054">
    <property type="entry name" value="CCHC-TYPE DOMAIN-CONTAINING PROTEIN"/>
    <property type="match status" value="1"/>
</dbReference>
<feature type="compositionally biased region" description="Basic residues" evidence="1">
    <location>
        <begin position="328"/>
        <end position="337"/>
    </location>
</feature>
<feature type="compositionally biased region" description="Basic and acidic residues" evidence="1">
    <location>
        <begin position="338"/>
        <end position="349"/>
    </location>
</feature>
<accession>A0A9J5XSH8</accession>
<keyword evidence="3" id="KW-1185">Reference proteome</keyword>
<evidence type="ECO:0000313" key="3">
    <source>
        <dbReference type="Proteomes" id="UP000824120"/>
    </source>
</evidence>
<proteinExistence type="predicted"/>
<dbReference type="AlphaFoldDB" id="A0A9J5XSH8"/>
<evidence type="ECO:0000256" key="1">
    <source>
        <dbReference type="SAM" id="MobiDB-lite"/>
    </source>
</evidence>
<organism evidence="2 3">
    <name type="scientific">Solanum commersonii</name>
    <name type="common">Commerson's wild potato</name>
    <name type="synonym">Commerson's nightshade</name>
    <dbReference type="NCBI Taxonomy" id="4109"/>
    <lineage>
        <taxon>Eukaryota</taxon>
        <taxon>Viridiplantae</taxon>
        <taxon>Streptophyta</taxon>
        <taxon>Embryophyta</taxon>
        <taxon>Tracheophyta</taxon>
        <taxon>Spermatophyta</taxon>
        <taxon>Magnoliopsida</taxon>
        <taxon>eudicotyledons</taxon>
        <taxon>Gunneridae</taxon>
        <taxon>Pentapetalae</taxon>
        <taxon>asterids</taxon>
        <taxon>lamiids</taxon>
        <taxon>Solanales</taxon>
        <taxon>Solanaceae</taxon>
        <taxon>Solanoideae</taxon>
        <taxon>Solaneae</taxon>
        <taxon>Solanum</taxon>
    </lineage>
</organism>
<dbReference type="PANTHER" id="PTHR33054:SF12">
    <property type="entry name" value="ZINC KNUCKLE FAMILY PROTEIN"/>
    <property type="match status" value="1"/>
</dbReference>
<reference evidence="2 3" key="1">
    <citation type="submission" date="2020-09" db="EMBL/GenBank/DDBJ databases">
        <title>De no assembly of potato wild relative species, Solanum commersonii.</title>
        <authorList>
            <person name="Cho K."/>
        </authorList>
    </citation>
    <scope>NUCLEOTIDE SEQUENCE [LARGE SCALE GENOMIC DNA]</scope>
    <source>
        <strain evidence="2">LZ3.2</strain>
        <tissue evidence="2">Leaf</tissue>
    </source>
</reference>
<sequence length="349" mass="40918">MFLNDPIKMNQKFIENGVATVSINEISNLISQNNYLGLYVKVLGKHISSLDKKLDDLTTLIIQASMSKQMDILPTHIQRPPKIQDFVFKPLYDLEKLLDKKFSEFGAQPINLSEDFADEMETTFNFKNQVDLEIYKLRGYPKKNSGNTKYAYQPNMQTYYYPRPTPQDVLIEERFTGQPRGWWDNYMSLRRKPLYLMLRFAVVINREDAVYTLVLTILEHFNGRFTNQYETKNGLEHWKTKFIDDLPPLFAERVKKTLRNSQSAIPYGAYTYEGINLCNELNLSRQLKIDKLRERSQLGDFCTQFGLPDTTAKGTKHRASNKSDPDRSHRKIRSRRRPRDDRERTKSSS</sequence>
<comment type="caution">
    <text evidence="2">The sequence shown here is derived from an EMBL/GenBank/DDBJ whole genome shotgun (WGS) entry which is preliminary data.</text>
</comment>
<feature type="region of interest" description="Disordered" evidence="1">
    <location>
        <begin position="310"/>
        <end position="349"/>
    </location>
</feature>
<gene>
    <name evidence="2" type="ORF">H5410_041025</name>
</gene>
<name>A0A9J5XSH8_SOLCO</name>